<evidence type="ECO:0000256" key="2">
    <source>
        <dbReference type="ARBA" id="ARBA00006812"/>
    </source>
</evidence>
<dbReference type="InterPro" id="IPR002736">
    <property type="entry name" value="CitG"/>
</dbReference>
<reference evidence="8 9" key="1">
    <citation type="submission" date="2019-06" db="EMBL/GenBank/DDBJ databases">
        <authorList>
            <person name="Yang Y."/>
        </authorList>
    </citation>
    <scope>NUCLEOTIDE SEQUENCE [LARGE SCALE GENOMIC DNA]</scope>
    <source>
        <strain evidence="8 9">BIT-26</strain>
    </source>
</reference>
<evidence type="ECO:0000256" key="7">
    <source>
        <dbReference type="ARBA" id="ARBA00022840"/>
    </source>
</evidence>
<evidence type="ECO:0000256" key="4">
    <source>
        <dbReference type="ARBA" id="ARBA00020625"/>
    </source>
</evidence>
<dbReference type="OrthoDB" id="6579243at2"/>
<comment type="caution">
    <text evidence="8">The sequence shown here is derived from an EMBL/GenBank/DDBJ whole genome shotgun (WGS) entry which is preliminary data.</text>
</comment>
<evidence type="ECO:0000256" key="1">
    <source>
        <dbReference type="ARBA" id="ARBA00001210"/>
    </source>
</evidence>
<dbReference type="Proteomes" id="UP000319523">
    <property type="component" value="Unassembled WGS sequence"/>
</dbReference>
<keyword evidence="7" id="KW-0067">ATP-binding</keyword>
<dbReference type="GO" id="GO:0005524">
    <property type="term" value="F:ATP binding"/>
    <property type="evidence" value="ECO:0007669"/>
    <property type="project" value="UniProtKB-KW"/>
</dbReference>
<keyword evidence="9" id="KW-1185">Reference proteome</keyword>
<protein>
    <recommendedName>
        <fullName evidence="4">2-(5''-triphosphoribosyl)-3'-dephosphocoenzyme-A synthase</fullName>
        <ecNumber evidence="3">2.4.2.52</ecNumber>
    </recommendedName>
</protein>
<dbReference type="EC" id="2.4.2.52" evidence="3"/>
<proteinExistence type="inferred from homology"/>
<dbReference type="GO" id="GO:0051191">
    <property type="term" value="P:prosthetic group biosynthetic process"/>
    <property type="evidence" value="ECO:0007669"/>
    <property type="project" value="TreeGrafter"/>
</dbReference>
<organism evidence="8 9">
    <name type="scientific">Mixta tenebrionis</name>
    <dbReference type="NCBI Taxonomy" id="2562439"/>
    <lineage>
        <taxon>Bacteria</taxon>
        <taxon>Pseudomonadati</taxon>
        <taxon>Pseudomonadota</taxon>
        <taxon>Gammaproteobacteria</taxon>
        <taxon>Enterobacterales</taxon>
        <taxon>Erwiniaceae</taxon>
        <taxon>Mixta</taxon>
    </lineage>
</organism>
<name>A0A506VDQ9_9GAMM</name>
<dbReference type="GO" id="GO:0046917">
    <property type="term" value="F:triphosphoribosyl-dephospho-CoA synthase activity"/>
    <property type="evidence" value="ECO:0007669"/>
    <property type="project" value="UniProtKB-EC"/>
</dbReference>
<evidence type="ECO:0000256" key="5">
    <source>
        <dbReference type="ARBA" id="ARBA00022679"/>
    </source>
</evidence>
<comment type="similarity">
    <text evidence="2">Belongs to the CitG/MdcB family.</text>
</comment>
<evidence type="ECO:0000313" key="9">
    <source>
        <dbReference type="Proteomes" id="UP000319523"/>
    </source>
</evidence>
<comment type="catalytic activity">
    <reaction evidence="1">
        <text>3'-dephospho-CoA + ATP = 2'-(5''-triphospho-alpha-D-ribosyl)-3'-dephospho-CoA + adenine</text>
        <dbReference type="Rhea" id="RHEA:15117"/>
        <dbReference type="ChEBI" id="CHEBI:16708"/>
        <dbReference type="ChEBI" id="CHEBI:30616"/>
        <dbReference type="ChEBI" id="CHEBI:57328"/>
        <dbReference type="ChEBI" id="CHEBI:61378"/>
        <dbReference type="EC" id="2.4.2.52"/>
    </reaction>
</comment>
<dbReference type="AlphaFoldDB" id="A0A506VDQ9"/>
<dbReference type="RefSeq" id="WP_141174753.1">
    <property type="nucleotide sequence ID" value="NZ_JBHUFX010000032.1"/>
</dbReference>
<accession>A0A506VDQ9</accession>
<gene>
    <name evidence="8" type="ORF">FKM52_03140</name>
</gene>
<evidence type="ECO:0000256" key="3">
    <source>
        <dbReference type="ARBA" id="ARBA00012074"/>
    </source>
</evidence>
<dbReference type="EMBL" id="VHQI01000002">
    <property type="protein sequence ID" value="TPW43556.1"/>
    <property type="molecule type" value="Genomic_DNA"/>
</dbReference>
<dbReference type="PANTHER" id="PTHR30201:SF2">
    <property type="entry name" value="2-(5''-TRIPHOSPHORIBOSYL)-3'-DEPHOSPHOCOENZYME-A SYNTHASE"/>
    <property type="match status" value="1"/>
</dbReference>
<keyword evidence="5" id="KW-0808">Transferase</keyword>
<sequence length="234" mass="25940">MNVQAAPDLVMHAFEKERVINDVLASQADFSRLQPTLKLLKHPALPPDWHRLLNDCYQCGEQHAQQAIALTILPDELLQSSTLWLQGFGLLCAAAGRMAATGQSLTSNRLCDLAGQLCADLPAIDSEVRGGFYTLRSVALPAWRRLQRDRHSYEVCLQQTLLHLLAWKSEVPGVRQQAQRLLWMGGVLGEKGVAALLTLDNELSARQFSWSTLWALLAITGFLARYPAGPIFVD</sequence>
<dbReference type="PANTHER" id="PTHR30201">
    <property type="entry name" value="TRIPHOSPHORIBOSYL-DEPHOSPHO-COA SYNTHASE"/>
    <property type="match status" value="1"/>
</dbReference>
<keyword evidence="6" id="KW-0547">Nucleotide-binding</keyword>
<evidence type="ECO:0000313" key="8">
    <source>
        <dbReference type="EMBL" id="TPW43556.1"/>
    </source>
</evidence>
<evidence type="ECO:0000256" key="6">
    <source>
        <dbReference type="ARBA" id="ARBA00022741"/>
    </source>
</evidence>